<comment type="caution">
    <text evidence="2">The sequence shown here is derived from an EMBL/GenBank/DDBJ whole genome shotgun (WGS) entry which is preliminary data.</text>
</comment>
<proteinExistence type="predicted"/>
<dbReference type="RefSeq" id="WP_238252500.1">
    <property type="nucleotide sequence ID" value="NZ_BPQX01000055.1"/>
</dbReference>
<evidence type="ECO:0000256" key="1">
    <source>
        <dbReference type="SAM" id="MobiDB-lite"/>
    </source>
</evidence>
<accession>A0ABU0HN01</accession>
<gene>
    <name evidence="2" type="ORF">QO016_003213</name>
</gene>
<name>A0ABU0HN01_9HYPH</name>
<organism evidence="2 3">
    <name type="scientific">Methylobacterium persicinum</name>
    <dbReference type="NCBI Taxonomy" id="374426"/>
    <lineage>
        <taxon>Bacteria</taxon>
        <taxon>Pseudomonadati</taxon>
        <taxon>Pseudomonadota</taxon>
        <taxon>Alphaproteobacteria</taxon>
        <taxon>Hyphomicrobiales</taxon>
        <taxon>Methylobacteriaceae</taxon>
        <taxon>Methylobacterium</taxon>
    </lineage>
</organism>
<feature type="compositionally biased region" description="Low complexity" evidence="1">
    <location>
        <begin position="54"/>
        <end position="65"/>
    </location>
</feature>
<feature type="compositionally biased region" description="Low complexity" evidence="1">
    <location>
        <begin position="30"/>
        <end position="43"/>
    </location>
</feature>
<evidence type="ECO:0008006" key="4">
    <source>
        <dbReference type="Google" id="ProtNLM"/>
    </source>
</evidence>
<reference evidence="2 3" key="1">
    <citation type="submission" date="2023-07" db="EMBL/GenBank/DDBJ databases">
        <title>Genomic Encyclopedia of Type Strains, Phase IV (KMG-IV): sequencing the most valuable type-strain genomes for metagenomic binning, comparative biology and taxonomic classification.</title>
        <authorList>
            <person name="Goeker M."/>
        </authorList>
    </citation>
    <scope>NUCLEOTIDE SEQUENCE [LARGE SCALE GENOMIC DNA]</scope>
    <source>
        <strain evidence="2 3">DSM 19562</strain>
    </source>
</reference>
<sequence length="170" mass="17767">MRRLLLISLVAAIAAVGLLTYRLMPHGGRAPETAQAPAVAANPVRSIPTRPREATTPAPATPDGAADVARTLSELRPRDAAEGSGAPTISPAQVDALRAQAERRHVRPVTRMSFPLEPGTTVPPQVYLHPTPPELADLAIAGDPLGFIQIGDKFVLVGTVSRRIVAVAGS</sequence>
<dbReference type="EMBL" id="JAUSVV010000007">
    <property type="protein sequence ID" value="MDQ0443708.1"/>
    <property type="molecule type" value="Genomic_DNA"/>
</dbReference>
<protein>
    <recommendedName>
        <fullName evidence="4">Type II secretion system protein GspC N-terminal domain-containing protein</fullName>
    </recommendedName>
</protein>
<evidence type="ECO:0000313" key="2">
    <source>
        <dbReference type="EMBL" id="MDQ0443708.1"/>
    </source>
</evidence>
<keyword evidence="3" id="KW-1185">Reference proteome</keyword>
<dbReference type="Proteomes" id="UP001236369">
    <property type="component" value="Unassembled WGS sequence"/>
</dbReference>
<evidence type="ECO:0000313" key="3">
    <source>
        <dbReference type="Proteomes" id="UP001236369"/>
    </source>
</evidence>
<feature type="region of interest" description="Disordered" evidence="1">
    <location>
        <begin position="30"/>
        <end position="65"/>
    </location>
</feature>